<proteinExistence type="predicted"/>
<dbReference type="Pfam" id="PF13628">
    <property type="entry name" value="DUF4142"/>
    <property type="match status" value="1"/>
</dbReference>
<protein>
    <submittedName>
        <fullName evidence="3">DUF4142 domain-containing protein</fullName>
    </submittedName>
</protein>
<feature type="domain" description="DUF4142" evidence="2">
    <location>
        <begin position="51"/>
        <end position="185"/>
    </location>
</feature>
<dbReference type="OrthoDB" id="770843at2"/>
<gene>
    <name evidence="3" type="ORF">EI291_08715</name>
</gene>
<feature type="chain" id="PRO_5018589010" evidence="1">
    <location>
        <begin position="22"/>
        <end position="191"/>
    </location>
</feature>
<reference evidence="3 4" key="1">
    <citation type="submission" date="2018-12" db="EMBL/GenBank/DDBJ databases">
        <authorList>
            <person name="Feng G."/>
            <person name="Zhu H."/>
        </authorList>
    </citation>
    <scope>NUCLEOTIDE SEQUENCE [LARGE SCALE GENOMIC DNA]</scope>
    <source>
        <strain evidence="3 4">KCTC 12533</strain>
    </source>
</reference>
<dbReference type="PROSITE" id="PS51257">
    <property type="entry name" value="PROKAR_LIPOPROTEIN"/>
    <property type="match status" value="1"/>
</dbReference>
<dbReference type="Proteomes" id="UP000273500">
    <property type="component" value="Unassembled WGS sequence"/>
</dbReference>
<feature type="signal peptide" evidence="1">
    <location>
        <begin position="1"/>
        <end position="21"/>
    </location>
</feature>
<sequence>MLIPVRTYAVLLLALAACSQAESNKDPVSEAKFQNEKRIGEEAVTKHQIRDAEFIVESASRKMLLVEISQLAVRKAASPDTRYTAQNVIAQTNGLLSSLKTLAQQQKIMLPTGLGKPQATQAGELTALNGAAFDQKYSEQLSAVLDTDEDASDDMKEEAYDSNIRTLASQQLPVLQDLSRAADALRDKIKP</sequence>
<organism evidence="3 4">
    <name type="scientific">Hymenobacter rigui</name>
    <dbReference type="NCBI Taxonomy" id="334424"/>
    <lineage>
        <taxon>Bacteria</taxon>
        <taxon>Pseudomonadati</taxon>
        <taxon>Bacteroidota</taxon>
        <taxon>Cytophagia</taxon>
        <taxon>Cytophagales</taxon>
        <taxon>Hymenobacteraceae</taxon>
        <taxon>Hymenobacter</taxon>
    </lineage>
</organism>
<dbReference type="AlphaFoldDB" id="A0A3R9PD77"/>
<dbReference type="InterPro" id="IPR025419">
    <property type="entry name" value="DUF4142"/>
</dbReference>
<evidence type="ECO:0000313" key="3">
    <source>
        <dbReference type="EMBL" id="RSK49561.1"/>
    </source>
</evidence>
<dbReference type="EMBL" id="RWIT01000003">
    <property type="protein sequence ID" value="RSK49561.1"/>
    <property type="molecule type" value="Genomic_DNA"/>
</dbReference>
<evidence type="ECO:0000259" key="2">
    <source>
        <dbReference type="Pfam" id="PF13628"/>
    </source>
</evidence>
<evidence type="ECO:0000313" key="4">
    <source>
        <dbReference type="Proteomes" id="UP000273500"/>
    </source>
</evidence>
<evidence type="ECO:0000256" key="1">
    <source>
        <dbReference type="SAM" id="SignalP"/>
    </source>
</evidence>
<comment type="caution">
    <text evidence="3">The sequence shown here is derived from an EMBL/GenBank/DDBJ whole genome shotgun (WGS) entry which is preliminary data.</text>
</comment>
<accession>A0A3R9PD77</accession>
<dbReference type="RefSeq" id="WP_125419415.1">
    <property type="nucleotide sequence ID" value="NZ_RWIT01000003.1"/>
</dbReference>
<dbReference type="PANTHER" id="PTHR38593">
    <property type="entry name" value="BLR2558 PROTEIN"/>
    <property type="match status" value="1"/>
</dbReference>
<dbReference type="PANTHER" id="PTHR38593:SF1">
    <property type="entry name" value="BLR2558 PROTEIN"/>
    <property type="match status" value="1"/>
</dbReference>
<dbReference type="InterPro" id="IPR012347">
    <property type="entry name" value="Ferritin-like"/>
</dbReference>
<keyword evidence="4" id="KW-1185">Reference proteome</keyword>
<name>A0A3R9PD77_9BACT</name>
<keyword evidence="1" id="KW-0732">Signal</keyword>
<dbReference type="Gene3D" id="1.20.1260.10">
    <property type="match status" value="1"/>
</dbReference>